<protein>
    <submittedName>
        <fullName evidence="1">Uncharacterized protein</fullName>
    </submittedName>
</protein>
<evidence type="ECO:0000313" key="2">
    <source>
        <dbReference type="Proteomes" id="UP001595816"/>
    </source>
</evidence>
<accession>A0ABV8LNV0</accession>
<gene>
    <name evidence="1" type="ORF">ACFOZ4_19035</name>
</gene>
<sequence length="79" mass="8407">MLRAIGPLIGGGPRPGWAVIPPPDRGPYRQAVQLPAGEVKALRVHGVAALGDLSPSRVVAIARAARVPNFRTAPRRRTR</sequence>
<keyword evidence="2" id="KW-1185">Reference proteome</keyword>
<dbReference type="Proteomes" id="UP001595816">
    <property type="component" value="Unassembled WGS sequence"/>
</dbReference>
<comment type="caution">
    <text evidence="1">The sequence shown here is derived from an EMBL/GenBank/DDBJ whole genome shotgun (WGS) entry which is preliminary data.</text>
</comment>
<organism evidence="1 2">
    <name type="scientific">Hamadaea flava</name>
    <dbReference type="NCBI Taxonomy" id="1742688"/>
    <lineage>
        <taxon>Bacteria</taxon>
        <taxon>Bacillati</taxon>
        <taxon>Actinomycetota</taxon>
        <taxon>Actinomycetes</taxon>
        <taxon>Micromonosporales</taxon>
        <taxon>Micromonosporaceae</taxon>
        <taxon>Hamadaea</taxon>
    </lineage>
</organism>
<evidence type="ECO:0000313" key="1">
    <source>
        <dbReference type="EMBL" id="MFC4132707.1"/>
    </source>
</evidence>
<reference evidence="2" key="1">
    <citation type="journal article" date="2019" name="Int. J. Syst. Evol. Microbiol.">
        <title>The Global Catalogue of Microorganisms (GCM) 10K type strain sequencing project: providing services to taxonomists for standard genome sequencing and annotation.</title>
        <authorList>
            <consortium name="The Broad Institute Genomics Platform"/>
            <consortium name="The Broad Institute Genome Sequencing Center for Infectious Disease"/>
            <person name="Wu L."/>
            <person name="Ma J."/>
        </authorList>
    </citation>
    <scope>NUCLEOTIDE SEQUENCE [LARGE SCALE GENOMIC DNA]</scope>
    <source>
        <strain evidence="2">CGMCC 4.7289</strain>
    </source>
</reference>
<dbReference type="EMBL" id="JBHSAY010000009">
    <property type="protein sequence ID" value="MFC4132707.1"/>
    <property type="molecule type" value="Genomic_DNA"/>
</dbReference>
<proteinExistence type="predicted"/>
<dbReference type="RefSeq" id="WP_253752756.1">
    <property type="nucleotide sequence ID" value="NZ_JAMZDZ010000001.1"/>
</dbReference>
<name>A0ABV8LNV0_9ACTN</name>